<accession>A0A1L7ABV2</accession>
<reference evidence="4 6" key="2">
    <citation type="journal article" date="2019" name="Microb. Pathog.">
        <title>Comparison of VITEK 2, MALDI-TOF MS, 16S rRNA gene sequencing, and whole-genome sequencing for identification of Roseomonas mucosa.</title>
        <authorList>
            <person name="Rudolph W.W."/>
            <person name="Gunzer F."/>
            <person name="Trauth M."/>
            <person name="Bunk B."/>
            <person name="Bigge R."/>
            <person name="Schrottner P."/>
        </authorList>
    </citation>
    <scope>NUCLEOTIDE SEQUENCE [LARGE SCALE GENOMIC DNA]</scope>
    <source>
        <strain evidence="4 6">DSM 103800</strain>
    </source>
</reference>
<protein>
    <submittedName>
        <fullName evidence="3 4">Phasin</fullName>
    </submittedName>
</protein>
<keyword evidence="1" id="KW-0175">Coiled coil</keyword>
<evidence type="ECO:0000313" key="4">
    <source>
        <dbReference type="EMBL" id="MDT8333635.1"/>
    </source>
</evidence>
<dbReference type="EMBL" id="CP015583">
    <property type="protein sequence ID" value="APT56262.1"/>
    <property type="molecule type" value="Genomic_DNA"/>
</dbReference>
<reference evidence="4" key="3">
    <citation type="submission" date="2023-09" db="EMBL/GenBank/DDBJ databases">
        <authorList>
            <person name="Schober I."/>
            <person name="Bunk B."/>
        </authorList>
    </citation>
    <scope>NUCLEOTIDE SEQUENCE</scope>
    <source>
        <strain evidence="4">DSM 103800</strain>
    </source>
</reference>
<evidence type="ECO:0000259" key="2">
    <source>
        <dbReference type="Pfam" id="PF09361"/>
    </source>
</evidence>
<evidence type="ECO:0000256" key="1">
    <source>
        <dbReference type="SAM" id="Coils"/>
    </source>
</evidence>
<dbReference type="EMBL" id="JAVVDO010000066">
    <property type="protein sequence ID" value="MDT8333635.1"/>
    <property type="molecule type" value="Genomic_DNA"/>
</dbReference>
<dbReference type="InterPro" id="IPR018968">
    <property type="entry name" value="Phasin"/>
</dbReference>
<dbReference type="NCBIfam" id="TIGR01841">
    <property type="entry name" value="phasin"/>
    <property type="match status" value="1"/>
</dbReference>
<keyword evidence="6" id="KW-1185">Reference proteome</keyword>
<evidence type="ECO:0000313" key="6">
    <source>
        <dbReference type="Proteomes" id="UP001258945"/>
    </source>
</evidence>
<organism evidence="3 5">
    <name type="scientific">Roseomonas gilardii</name>
    <dbReference type="NCBI Taxonomy" id="257708"/>
    <lineage>
        <taxon>Bacteria</taxon>
        <taxon>Pseudomonadati</taxon>
        <taxon>Pseudomonadota</taxon>
        <taxon>Alphaproteobacteria</taxon>
        <taxon>Acetobacterales</taxon>
        <taxon>Roseomonadaceae</taxon>
        <taxon>Roseomonas</taxon>
    </lineage>
</organism>
<proteinExistence type="predicted"/>
<dbReference type="InterPro" id="IPR010127">
    <property type="entry name" value="Phasin_subfam-1"/>
</dbReference>
<dbReference type="Proteomes" id="UP001258945">
    <property type="component" value="Unassembled WGS sequence"/>
</dbReference>
<dbReference type="AlphaFoldDB" id="A0A1L7ABV2"/>
<sequence length="147" mass="16240">MAKSPTPPGDLDPFRESMKIFSEMRFGALPDLEGLAAAQRRNLEALSAANRVALEGAQAVAKRHMEIMQQSMAEMTDAMRSVTEQGDPKEKAARQAEILKATYERAVSNIRELADLIQKSNGEALNLLNRRFTEAMDEVKTIMSSKG</sequence>
<dbReference type="eggNOG" id="COG5490">
    <property type="taxonomic scope" value="Bacteria"/>
</dbReference>
<dbReference type="Pfam" id="PF09361">
    <property type="entry name" value="Phasin_2"/>
    <property type="match status" value="1"/>
</dbReference>
<dbReference type="Proteomes" id="UP000185494">
    <property type="component" value="Chromosome 1"/>
</dbReference>
<feature type="coiled-coil region" evidence="1">
    <location>
        <begin position="65"/>
        <end position="109"/>
    </location>
</feature>
<dbReference type="RefSeq" id="WP_027282579.1">
    <property type="nucleotide sequence ID" value="NZ_CP015583.1"/>
</dbReference>
<name>A0A1L7ABV2_9PROT</name>
<reference evidence="3 5" key="1">
    <citation type="submission" date="2016-05" db="EMBL/GenBank/DDBJ databases">
        <title>Complete Genome and Methylome Analysis of Psychrotrophic Bacterial Isolates from Antarctic Lake Untersee.</title>
        <authorList>
            <person name="Fomenkov A."/>
            <person name="Akimov V.N."/>
            <person name="Vasilyeva L.V."/>
            <person name="Andersen D."/>
            <person name="Vincze T."/>
            <person name="Roberts R.J."/>
        </authorList>
    </citation>
    <scope>NUCLEOTIDE SEQUENCE [LARGE SCALE GENOMIC DNA]</scope>
    <source>
        <strain evidence="3 5">U14-5</strain>
    </source>
</reference>
<evidence type="ECO:0000313" key="5">
    <source>
        <dbReference type="Proteomes" id="UP000185494"/>
    </source>
</evidence>
<evidence type="ECO:0000313" key="3">
    <source>
        <dbReference type="EMBL" id="APT56262.1"/>
    </source>
</evidence>
<gene>
    <name evidence="3" type="ORF">RGI145_03190</name>
    <name evidence="4" type="ORF">RQ831_21505</name>
</gene>
<feature type="domain" description="Phasin" evidence="2">
    <location>
        <begin position="35"/>
        <end position="131"/>
    </location>
</feature>
<dbReference type="STRING" id="257708.RGI145_03190"/>
<dbReference type="KEGG" id="rgi:RGI145_03190"/>